<dbReference type="RefSeq" id="WP_218324532.1">
    <property type="nucleotide sequence ID" value="NZ_JAHUZB010000001.1"/>
</dbReference>
<feature type="domain" description="N-acetyltransferase" evidence="1">
    <location>
        <begin position="6"/>
        <end position="173"/>
    </location>
</feature>
<protein>
    <submittedName>
        <fullName evidence="2">GNAT family N-acetyltransferase</fullName>
    </submittedName>
</protein>
<proteinExistence type="predicted"/>
<comment type="caution">
    <text evidence="2">The sequence shown here is derived from an EMBL/GenBank/DDBJ whole genome shotgun (WGS) entry which is preliminary data.</text>
</comment>
<dbReference type="Proteomes" id="UP000774130">
    <property type="component" value="Unassembled WGS sequence"/>
</dbReference>
<organism evidence="2 3">
    <name type="scientific">Enterococcus alishanensis</name>
    <dbReference type="NCBI Taxonomy" id="1303817"/>
    <lineage>
        <taxon>Bacteria</taxon>
        <taxon>Bacillati</taxon>
        <taxon>Bacillota</taxon>
        <taxon>Bacilli</taxon>
        <taxon>Lactobacillales</taxon>
        <taxon>Enterococcaceae</taxon>
        <taxon>Enterococcus</taxon>
    </lineage>
</organism>
<gene>
    <name evidence="2" type="ORF">KUA55_02190</name>
</gene>
<accession>A0ABS6T997</accession>
<dbReference type="EMBL" id="JAHUZB010000001">
    <property type="protein sequence ID" value="MBV7389474.1"/>
    <property type="molecule type" value="Genomic_DNA"/>
</dbReference>
<evidence type="ECO:0000313" key="3">
    <source>
        <dbReference type="Proteomes" id="UP000774130"/>
    </source>
</evidence>
<name>A0ABS6T997_9ENTE</name>
<keyword evidence="3" id="KW-1185">Reference proteome</keyword>
<dbReference type="PANTHER" id="PTHR43072:SF60">
    <property type="entry name" value="L-2,4-DIAMINOBUTYRIC ACID ACETYLTRANSFERASE"/>
    <property type="match status" value="1"/>
</dbReference>
<dbReference type="InterPro" id="IPR000182">
    <property type="entry name" value="GNAT_dom"/>
</dbReference>
<dbReference type="PANTHER" id="PTHR43072">
    <property type="entry name" value="N-ACETYLTRANSFERASE"/>
    <property type="match status" value="1"/>
</dbReference>
<dbReference type="Pfam" id="PF00583">
    <property type="entry name" value="Acetyltransf_1"/>
    <property type="match status" value="1"/>
</dbReference>
<dbReference type="PROSITE" id="PS51186">
    <property type="entry name" value="GNAT"/>
    <property type="match status" value="1"/>
</dbReference>
<evidence type="ECO:0000313" key="2">
    <source>
        <dbReference type="EMBL" id="MBV7389474.1"/>
    </source>
</evidence>
<dbReference type="CDD" id="cd04301">
    <property type="entry name" value="NAT_SF"/>
    <property type="match status" value="1"/>
</dbReference>
<evidence type="ECO:0000259" key="1">
    <source>
        <dbReference type="PROSITE" id="PS51186"/>
    </source>
</evidence>
<sequence length="173" mass="19463">MDNFEVIIREAIPKDAAEILAFTNIVNQETDFIVVDELGIELTEELLAINLESIYESENNILLVAEVNGMIVGNASVKASSEAPIRHVGEVGMSIFKDFWGMGLGTILLEEIIAWSEETEVIYRLELTVQERNQRAIHLYQKLGFKEEASLERGTRSNDGEFLTVLLMSKMIN</sequence>
<reference evidence="2 3" key="1">
    <citation type="submission" date="2021-06" db="EMBL/GenBank/DDBJ databases">
        <title>Enterococcus alishanensis sp. nov., a novel lactic acid bacterium isolated from fresh coffee beans.</title>
        <authorList>
            <person name="Chen Y.-S."/>
        </authorList>
    </citation>
    <scope>NUCLEOTIDE SEQUENCE [LARGE SCALE GENOMIC DNA]</scope>
    <source>
        <strain evidence="2 3">ALS3</strain>
    </source>
</reference>